<keyword evidence="1" id="KW-0472">Membrane</keyword>
<dbReference type="EMBL" id="WOCE01000005">
    <property type="protein sequence ID" value="KAE9612796.1"/>
    <property type="molecule type" value="Genomic_DNA"/>
</dbReference>
<evidence type="ECO:0000256" key="1">
    <source>
        <dbReference type="SAM" id="Phobius"/>
    </source>
</evidence>
<proteinExistence type="predicted"/>
<gene>
    <name evidence="2" type="ORF">Lalb_Chr05g0210801</name>
</gene>
<protein>
    <recommendedName>
        <fullName evidence="4">Transmembrane protein</fullName>
    </recommendedName>
</protein>
<feature type="transmembrane region" description="Helical" evidence="1">
    <location>
        <begin position="93"/>
        <end position="118"/>
    </location>
</feature>
<dbReference type="AlphaFoldDB" id="A0A6A4QH72"/>
<keyword evidence="1" id="KW-0812">Transmembrane</keyword>
<keyword evidence="3" id="KW-1185">Reference proteome</keyword>
<evidence type="ECO:0008006" key="4">
    <source>
        <dbReference type="Google" id="ProtNLM"/>
    </source>
</evidence>
<dbReference type="Proteomes" id="UP000447434">
    <property type="component" value="Chromosome 5"/>
</dbReference>
<name>A0A6A4QH72_LUPAL</name>
<comment type="caution">
    <text evidence="2">The sequence shown here is derived from an EMBL/GenBank/DDBJ whole genome shotgun (WGS) entry which is preliminary data.</text>
</comment>
<accession>A0A6A4QH72</accession>
<feature type="transmembrane region" description="Helical" evidence="1">
    <location>
        <begin position="26"/>
        <end position="45"/>
    </location>
</feature>
<reference evidence="3" key="1">
    <citation type="journal article" date="2020" name="Nat. Commun.">
        <title>Genome sequence of the cluster root forming white lupin.</title>
        <authorList>
            <person name="Hufnagel B."/>
            <person name="Marques A."/>
            <person name="Soriano A."/>
            <person name="Marques L."/>
            <person name="Divol F."/>
            <person name="Doumas P."/>
            <person name="Sallet E."/>
            <person name="Mancinotti D."/>
            <person name="Carrere S."/>
            <person name="Marande W."/>
            <person name="Arribat S."/>
            <person name="Keller J."/>
            <person name="Huneau C."/>
            <person name="Blein T."/>
            <person name="Aime D."/>
            <person name="Laguerre M."/>
            <person name="Taylor J."/>
            <person name="Schubert V."/>
            <person name="Nelson M."/>
            <person name="Geu-Flores F."/>
            <person name="Crespi M."/>
            <person name="Gallardo-Guerrero K."/>
            <person name="Delaux P.-M."/>
            <person name="Salse J."/>
            <person name="Berges H."/>
            <person name="Guyot R."/>
            <person name="Gouzy J."/>
            <person name="Peret B."/>
        </authorList>
    </citation>
    <scope>NUCLEOTIDE SEQUENCE [LARGE SCALE GENOMIC DNA]</scope>
    <source>
        <strain evidence="3">cv. Amiga</strain>
    </source>
</reference>
<keyword evidence="1" id="KW-1133">Transmembrane helix</keyword>
<evidence type="ECO:0000313" key="2">
    <source>
        <dbReference type="EMBL" id="KAE9612796.1"/>
    </source>
</evidence>
<sequence>MKGETDHGEVKERKASSVIKKRRQMLLLLLLILKVLVFFNLLLFSNSSLGCYFRCRMEATCINNILLCIEVIVRVMLREMWRSRRSIRNHRPVFFFFLLAFGFYVFVFFIIKCIIISVTLCTNKWRRVVVEE</sequence>
<evidence type="ECO:0000313" key="3">
    <source>
        <dbReference type="Proteomes" id="UP000447434"/>
    </source>
</evidence>
<organism evidence="2 3">
    <name type="scientific">Lupinus albus</name>
    <name type="common">White lupine</name>
    <name type="synonym">Lupinus termis</name>
    <dbReference type="NCBI Taxonomy" id="3870"/>
    <lineage>
        <taxon>Eukaryota</taxon>
        <taxon>Viridiplantae</taxon>
        <taxon>Streptophyta</taxon>
        <taxon>Embryophyta</taxon>
        <taxon>Tracheophyta</taxon>
        <taxon>Spermatophyta</taxon>
        <taxon>Magnoliopsida</taxon>
        <taxon>eudicotyledons</taxon>
        <taxon>Gunneridae</taxon>
        <taxon>Pentapetalae</taxon>
        <taxon>rosids</taxon>
        <taxon>fabids</taxon>
        <taxon>Fabales</taxon>
        <taxon>Fabaceae</taxon>
        <taxon>Papilionoideae</taxon>
        <taxon>50 kb inversion clade</taxon>
        <taxon>genistoids sensu lato</taxon>
        <taxon>core genistoids</taxon>
        <taxon>Genisteae</taxon>
        <taxon>Lupinus</taxon>
    </lineage>
</organism>